<dbReference type="Pfam" id="PF01535">
    <property type="entry name" value="PPR"/>
    <property type="match status" value="3"/>
</dbReference>
<keyword evidence="4" id="KW-1185">Reference proteome</keyword>
<dbReference type="InterPro" id="IPR011990">
    <property type="entry name" value="TPR-like_helical_dom_sf"/>
</dbReference>
<protein>
    <recommendedName>
        <fullName evidence="5">Pentatricopeptide repeat-containing protein</fullName>
    </recommendedName>
</protein>
<dbReference type="EMBL" id="CM035429">
    <property type="protein sequence ID" value="KAH7299590.1"/>
    <property type="molecule type" value="Genomic_DNA"/>
</dbReference>
<dbReference type="OrthoDB" id="185373at2759"/>
<dbReference type="InterPro" id="IPR002885">
    <property type="entry name" value="PPR_rpt"/>
</dbReference>
<gene>
    <name evidence="3" type="ORF">KP509_24G019600</name>
</gene>
<dbReference type="PROSITE" id="PS51375">
    <property type="entry name" value="PPR"/>
    <property type="match status" value="6"/>
</dbReference>
<organism evidence="3 4">
    <name type="scientific">Ceratopteris richardii</name>
    <name type="common">Triangle waterfern</name>
    <dbReference type="NCBI Taxonomy" id="49495"/>
    <lineage>
        <taxon>Eukaryota</taxon>
        <taxon>Viridiplantae</taxon>
        <taxon>Streptophyta</taxon>
        <taxon>Embryophyta</taxon>
        <taxon>Tracheophyta</taxon>
        <taxon>Polypodiopsida</taxon>
        <taxon>Polypodiidae</taxon>
        <taxon>Polypodiales</taxon>
        <taxon>Pteridineae</taxon>
        <taxon>Pteridaceae</taxon>
        <taxon>Parkerioideae</taxon>
        <taxon>Ceratopteris</taxon>
    </lineage>
</organism>
<dbReference type="OMA" id="RWIHSED"/>
<dbReference type="GO" id="GO:0009451">
    <property type="term" value="P:RNA modification"/>
    <property type="evidence" value="ECO:0007669"/>
    <property type="project" value="InterPro"/>
</dbReference>
<sequence>MRKISNCTKRFHNADILSTNKYGHGNVGCGIRWIHSEDLSREISSGSSIGVHKYPNTETLAEQQEDADLISLLKACIKREDLQKGINLHADILKRGLLKRSPYIGDALICMYARCGELLKAQEILVDLSIRDVVLWTRVIVGFDKKGQGLEALKCFEQMRQQGILPDAAIFCCILKACGNVGAVDKGEEIHNEIFREGLLQSNVILGTTLINMYVKCGELAKAQQVLSGLPVRDAFAWSALIGGYAQQGQGEKALECYEQMKEDGVLPDAVTFLSVLKACGSIGATHKGKEIHDVIIKQELLRKKVSLGGALVDMYAKCGDLRKAEEVLSGLPIRDSISWSALITGYAQVGQGQAALNCFDQMQREGAFPNAITYSSVLKACGTIGAVDKGEQVHHEIVRQGLLKQNVVLGTALIDMYVKCGALAKAQEVLEQLPVGDVVAWSALISGYAERGCGKAALSCFEQMQAKGCLPDAILFSCILNACNHSGLVEEAQNFFSAMTNKFGLKPDVNHFLCMVDLLGRTGHLDKAVAIIHRMPSGKKSVVWPVLMDSCQKWGDVNIGKWVFDNAIQENKADVAAYLCMANIYAAAGMHEHAQTIKAMREANMVRERDFYTQLKDPHR</sequence>
<evidence type="ECO:0000313" key="4">
    <source>
        <dbReference type="Proteomes" id="UP000825935"/>
    </source>
</evidence>
<proteinExistence type="predicted"/>
<evidence type="ECO:0000256" key="2">
    <source>
        <dbReference type="PROSITE-ProRule" id="PRU00708"/>
    </source>
</evidence>
<dbReference type="Proteomes" id="UP000825935">
    <property type="component" value="Chromosome 24"/>
</dbReference>
<dbReference type="PANTHER" id="PTHR24015:SF548">
    <property type="entry name" value="OS08G0340900 PROTEIN"/>
    <property type="match status" value="1"/>
</dbReference>
<dbReference type="Gene3D" id="1.25.40.10">
    <property type="entry name" value="Tetratricopeptide repeat domain"/>
    <property type="match status" value="5"/>
</dbReference>
<dbReference type="InterPro" id="IPR046960">
    <property type="entry name" value="PPR_At4g14850-like_plant"/>
</dbReference>
<feature type="repeat" description="PPR" evidence="2">
    <location>
        <begin position="438"/>
        <end position="472"/>
    </location>
</feature>
<dbReference type="GO" id="GO:0003723">
    <property type="term" value="F:RNA binding"/>
    <property type="evidence" value="ECO:0007669"/>
    <property type="project" value="InterPro"/>
</dbReference>
<evidence type="ECO:0000313" key="3">
    <source>
        <dbReference type="EMBL" id="KAH7299590.1"/>
    </source>
</evidence>
<evidence type="ECO:0000256" key="1">
    <source>
        <dbReference type="ARBA" id="ARBA00022737"/>
    </source>
</evidence>
<dbReference type="NCBIfam" id="TIGR00756">
    <property type="entry name" value="PPR"/>
    <property type="match status" value="4"/>
</dbReference>
<dbReference type="PANTHER" id="PTHR24015">
    <property type="entry name" value="OS07G0578800 PROTEIN-RELATED"/>
    <property type="match status" value="1"/>
</dbReference>
<feature type="repeat" description="PPR" evidence="2">
    <location>
        <begin position="234"/>
        <end position="268"/>
    </location>
</feature>
<feature type="repeat" description="PPR" evidence="2">
    <location>
        <begin position="371"/>
        <end position="405"/>
    </location>
</feature>
<feature type="repeat" description="PPR" evidence="2">
    <location>
        <begin position="336"/>
        <end position="370"/>
    </location>
</feature>
<feature type="repeat" description="PPR" evidence="2">
    <location>
        <begin position="473"/>
        <end position="508"/>
    </location>
</feature>
<evidence type="ECO:0008006" key="5">
    <source>
        <dbReference type="Google" id="ProtNLM"/>
    </source>
</evidence>
<name>A0A8T2RTN9_CERRI</name>
<dbReference type="FunFam" id="1.25.40.10:FF:000090">
    <property type="entry name" value="Pentatricopeptide repeat-containing protein, chloroplastic"/>
    <property type="match status" value="1"/>
</dbReference>
<dbReference type="FunFam" id="1.25.40.10:FF:000344">
    <property type="entry name" value="Pentatricopeptide repeat-containing protein"/>
    <property type="match status" value="1"/>
</dbReference>
<feature type="repeat" description="PPR" evidence="2">
    <location>
        <begin position="132"/>
        <end position="166"/>
    </location>
</feature>
<comment type="caution">
    <text evidence="3">The sequence shown here is derived from an EMBL/GenBank/DDBJ whole genome shotgun (WGS) entry which is preliminary data.</text>
</comment>
<accession>A0A8T2RTN9</accession>
<dbReference type="Pfam" id="PF13041">
    <property type="entry name" value="PPR_2"/>
    <property type="match status" value="4"/>
</dbReference>
<keyword evidence="1" id="KW-0677">Repeat</keyword>
<reference evidence="3" key="1">
    <citation type="submission" date="2021-08" db="EMBL/GenBank/DDBJ databases">
        <title>WGS assembly of Ceratopteris richardii.</title>
        <authorList>
            <person name="Marchant D.B."/>
            <person name="Chen G."/>
            <person name="Jenkins J."/>
            <person name="Shu S."/>
            <person name="Leebens-Mack J."/>
            <person name="Grimwood J."/>
            <person name="Schmutz J."/>
            <person name="Soltis P."/>
            <person name="Soltis D."/>
            <person name="Chen Z.-H."/>
        </authorList>
    </citation>
    <scope>NUCLEOTIDE SEQUENCE</scope>
    <source>
        <strain evidence="3">Whitten #5841</strain>
        <tissue evidence="3">Leaf</tissue>
    </source>
</reference>
<dbReference type="AlphaFoldDB" id="A0A8T2RTN9"/>
<dbReference type="FunFam" id="1.25.40.10:FF:000031">
    <property type="entry name" value="Pentatricopeptide repeat-containing protein mitochondrial"/>
    <property type="match status" value="1"/>
</dbReference>
<dbReference type="SUPFAM" id="SSF48452">
    <property type="entry name" value="TPR-like"/>
    <property type="match status" value="1"/>
</dbReference>